<dbReference type="VEuPathDB" id="FungiDB:CIHG_01105"/>
<dbReference type="Proteomes" id="UP000054563">
    <property type="component" value="Unassembled WGS sequence"/>
</dbReference>
<dbReference type="EMBL" id="DS016982">
    <property type="protein sequence ID" value="KMU83323.1"/>
    <property type="molecule type" value="Genomic_DNA"/>
</dbReference>
<sequence length="104" mass="11885">MLKTWADDVIRKCSKEDLGPGEKADWGQRLWIKVIGDHIHLGTRMSIGRLWIHHHGGHSRTKFAKSIEIDDGDGRDLDVKQRHAKGTWSTEYIRAENSVEKGTL</sequence>
<reference evidence="2" key="1">
    <citation type="journal article" date="2010" name="Genome Res.">
        <title>Population genomic sequencing of Coccidioides fungi reveals recent hybridization and transposon control.</title>
        <authorList>
            <person name="Neafsey D.E."/>
            <person name="Barker B.M."/>
            <person name="Sharpton T.J."/>
            <person name="Stajich J.E."/>
            <person name="Park D.J."/>
            <person name="Whiston E."/>
            <person name="Hung C.-Y."/>
            <person name="McMahan C."/>
            <person name="White J."/>
            <person name="Sykes S."/>
            <person name="Heiman D."/>
            <person name="Young S."/>
            <person name="Zeng Q."/>
            <person name="Abouelleil A."/>
            <person name="Aftuck L."/>
            <person name="Bessette D."/>
            <person name="Brown A."/>
            <person name="FitzGerald M."/>
            <person name="Lui A."/>
            <person name="Macdonald J.P."/>
            <person name="Priest M."/>
            <person name="Orbach M.J."/>
            <person name="Galgiani J.N."/>
            <person name="Kirkland T.N."/>
            <person name="Cole G.T."/>
            <person name="Birren B.W."/>
            <person name="Henn M.R."/>
            <person name="Taylor J.W."/>
            <person name="Rounsley S.D."/>
        </authorList>
    </citation>
    <scope>NUCLEOTIDE SEQUENCE [LARGE SCALE GENOMIC DNA]</scope>
    <source>
        <strain evidence="2">H538.4</strain>
    </source>
</reference>
<organism evidence="1 2">
    <name type="scientific">Coccidioides immitis H538.4</name>
    <dbReference type="NCBI Taxonomy" id="396776"/>
    <lineage>
        <taxon>Eukaryota</taxon>
        <taxon>Fungi</taxon>
        <taxon>Dikarya</taxon>
        <taxon>Ascomycota</taxon>
        <taxon>Pezizomycotina</taxon>
        <taxon>Eurotiomycetes</taxon>
        <taxon>Eurotiomycetidae</taxon>
        <taxon>Onygenales</taxon>
        <taxon>Onygenaceae</taxon>
        <taxon>Coccidioides</taxon>
    </lineage>
</organism>
<accession>A0A0J8U8E1</accession>
<protein>
    <submittedName>
        <fullName evidence="1">Uncharacterized protein</fullName>
    </submittedName>
</protein>
<gene>
    <name evidence="1" type="ORF">CIHG_01105</name>
</gene>
<dbReference type="AlphaFoldDB" id="A0A0J8U8E1"/>
<evidence type="ECO:0000313" key="1">
    <source>
        <dbReference type="EMBL" id="KMU83323.1"/>
    </source>
</evidence>
<proteinExistence type="predicted"/>
<name>A0A0J8U8E1_COCIT</name>
<evidence type="ECO:0000313" key="2">
    <source>
        <dbReference type="Proteomes" id="UP000054563"/>
    </source>
</evidence>